<dbReference type="AlphaFoldDB" id="A0AA36IJA6"/>
<sequence>MYLQWRTPHLHPERRVNMKSCLFTDARDSGPELLECQVRGWRTTVVTDRHALAAHEFWHRKTGGCWMDPQWLEDGTRYSSSGRLLAVCAVPEARDELAQKRVRIRFAAADQVAVVDFAVEELSNTEFEVRVLEEARGRRALPDRLEDKVYLSPTEYASLRESLVGSPAAVGRVRTLDIVGGWPAADMRQCARHELSFQERERKEIQVRNILARQARQARRV</sequence>
<organism evidence="1 2">
    <name type="scientific">Effrenium voratum</name>
    <dbReference type="NCBI Taxonomy" id="2562239"/>
    <lineage>
        <taxon>Eukaryota</taxon>
        <taxon>Sar</taxon>
        <taxon>Alveolata</taxon>
        <taxon>Dinophyceae</taxon>
        <taxon>Suessiales</taxon>
        <taxon>Symbiodiniaceae</taxon>
        <taxon>Effrenium</taxon>
    </lineage>
</organism>
<keyword evidence="2" id="KW-1185">Reference proteome</keyword>
<dbReference type="Proteomes" id="UP001178507">
    <property type="component" value="Unassembled WGS sequence"/>
</dbReference>
<gene>
    <name evidence="1" type="ORF">EVOR1521_LOCUS13783</name>
</gene>
<protein>
    <submittedName>
        <fullName evidence="1">Uncharacterized protein</fullName>
    </submittedName>
</protein>
<evidence type="ECO:0000313" key="1">
    <source>
        <dbReference type="EMBL" id="CAJ1387783.1"/>
    </source>
</evidence>
<comment type="caution">
    <text evidence="1">The sequence shown here is derived from an EMBL/GenBank/DDBJ whole genome shotgun (WGS) entry which is preliminary data.</text>
</comment>
<name>A0AA36IJA6_9DINO</name>
<accession>A0AA36IJA6</accession>
<proteinExistence type="predicted"/>
<evidence type="ECO:0000313" key="2">
    <source>
        <dbReference type="Proteomes" id="UP001178507"/>
    </source>
</evidence>
<reference evidence="1" key="1">
    <citation type="submission" date="2023-08" db="EMBL/GenBank/DDBJ databases">
        <authorList>
            <person name="Chen Y."/>
            <person name="Shah S."/>
            <person name="Dougan E. K."/>
            <person name="Thang M."/>
            <person name="Chan C."/>
        </authorList>
    </citation>
    <scope>NUCLEOTIDE SEQUENCE</scope>
</reference>
<dbReference type="EMBL" id="CAUJNA010001569">
    <property type="protein sequence ID" value="CAJ1387783.1"/>
    <property type="molecule type" value="Genomic_DNA"/>
</dbReference>